<dbReference type="PIRSF" id="PIRSF001359">
    <property type="entry name" value="F_bP_aldolase_II"/>
    <property type="match status" value="1"/>
</dbReference>
<evidence type="ECO:0000256" key="1">
    <source>
        <dbReference type="PIRSR" id="PIRSR001359-1"/>
    </source>
</evidence>
<dbReference type="OrthoDB" id="9803995at2"/>
<dbReference type="AlphaFoldDB" id="A0A454C906"/>
<dbReference type="GO" id="GO:0005975">
    <property type="term" value="P:carbohydrate metabolic process"/>
    <property type="evidence" value="ECO:0007669"/>
    <property type="project" value="InterPro"/>
</dbReference>
<protein>
    <submittedName>
        <fullName evidence="4">Ketose-bisphosphate aldolase</fullName>
    </submittedName>
</protein>
<feature type="binding site" evidence="3">
    <location>
        <position position="106"/>
    </location>
    <ligand>
        <name>Zn(2+)</name>
        <dbReference type="ChEBI" id="CHEBI:29105"/>
        <label>2</label>
    </ligand>
</feature>
<feature type="binding site" evidence="2">
    <location>
        <begin position="230"/>
        <end position="233"/>
    </location>
    <ligand>
        <name>dihydroxyacetone phosphate</name>
        <dbReference type="ChEBI" id="CHEBI:57642"/>
    </ligand>
</feature>
<feature type="binding site" evidence="3">
    <location>
        <position position="179"/>
    </location>
    <ligand>
        <name>Zn(2+)</name>
        <dbReference type="ChEBI" id="CHEBI:29105"/>
        <label>1</label>
        <note>catalytic</note>
    </ligand>
</feature>
<dbReference type="RefSeq" id="WP_036439252.1">
    <property type="nucleotide sequence ID" value="NZ_CP033021.1"/>
</dbReference>
<feature type="binding site" evidence="2">
    <location>
        <position position="180"/>
    </location>
    <ligand>
        <name>dihydroxyacetone phosphate</name>
        <dbReference type="ChEBI" id="CHEBI:57642"/>
    </ligand>
</feature>
<sequence length="286" mass="32095">MEIQNLNQTLKKIKEENYAILHININNLEWAKFVLLATKEANLDIILGASPSAIKYMGGYKTVVNLVNGLIQDLEIKTNVILHLDHGNYNDCINAINAGFKSIMYDGSKEDFETNILNAKKIVNIAKKLDITVEAEVGRIGLDISKNKSLDIQKTNIEDAKKLANTGIDLLAVAIGNIHGQYESNWKGLDFELLDKLNQEIKIPLVLHGASGIKEDDIKKAIRLGIKKINFNTELQIANAKALNDFLKNNNFLENKNYNPRILYANSNQAIYKCTLDLLNKYGKKN</sequence>
<dbReference type="NCBIfam" id="TIGR00167">
    <property type="entry name" value="cbbA"/>
    <property type="match status" value="1"/>
</dbReference>
<feature type="active site" description="Proton donor" evidence="1">
    <location>
        <position position="85"/>
    </location>
</feature>
<dbReference type="GO" id="GO:0016832">
    <property type="term" value="F:aldehyde-lyase activity"/>
    <property type="evidence" value="ECO:0007669"/>
    <property type="project" value="InterPro"/>
</dbReference>
<feature type="binding site" evidence="3">
    <location>
        <position position="136"/>
    </location>
    <ligand>
        <name>Zn(2+)</name>
        <dbReference type="ChEBI" id="CHEBI:29105"/>
        <label>2</label>
    </ligand>
</feature>
<dbReference type="Proteomes" id="UP000029712">
    <property type="component" value="Chromosome"/>
</dbReference>
<keyword evidence="3" id="KW-0479">Metal-binding</keyword>
<evidence type="ECO:0000256" key="2">
    <source>
        <dbReference type="PIRSR" id="PIRSR001359-2"/>
    </source>
</evidence>
<dbReference type="Pfam" id="PF01116">
    <property type="entry name" value="F_bP_aldolase"/>
    <property type="match status" value="1"/>
</dbReference>
<dbReference type="GO" id="GO:0008270">
    <property type="term" value="F:zinc ion binding"/>
    <property type="evidence" value="ECO:0007669"/>
    <property type="project" value="InterPro"/>
</dbReference>
<keyword evidence="3" id="KW-0862">Zinc</keyword>
<reference evidence="4 5" key="1">
    <citation type="submission" date="2014-08" db="EMBL/GenBank/DDBJ databases">
        <authorList>
            <person name="Kuleshov K."/>
            <person name="Dedkov V."/>
            <person name="Markelov M."/>
            <person name="Pimkina E."/>
        </authorList>
    </citation>
    <scope>NUCLEOTIDE SEQUENCE [LARGE SCALE GENOMIC DNA]</scope>
    <source>
        <strain evidence="5">TOA</strain>
    </source>
</reference>
<dbReference type="InterPro" id="IPR000771">
    <property type="entry name" value="FBA_II"/>
</dbReference>
<dbReference type="SUPFAM" id="SSF51569">
    <property type="entry name" value="Aldolase"/>
    <property type="match status" value="1"/>
</dbReference>
<dbReference type="CDD" id="cd00947">
    <property type="entry name" value="TBP_aldolase_IIB"/>
    <property type="match status" value="1"/>
</dbReference>
<dbReference type="EMBL" id="CP033021">
    <property type="protein sequence ID" value="AYN65192.1"/>
    <property type="molecule type" value="Genomic_DNA"/>
</dbReference>
<comment type="cofactor">
    <cofactor evidence="3">
        <name>Zn(2+)</name>
        <dbReference type="ChEBI" id="CHEBI:29105"/>
    </cofactor>
    <text evidence="3">Binds 2 Zn(2+) ions per subunit. One is catalytic and the other provides a structural contribution.</text>
</comment>
<dbReference type="Gene3D" id="3.20.20.70">
    <property type="entry name" value="Aldolase class I"/>
    <property type="match status" value="1"/>
</dbReference>
<accession>A0A454C906</accession>
<name>A0A454C906_METHO</name>
<gene>
    <name evidence="4" type="ORF">KN71_000460</name>
</gene>
<evidence type="ECO:0000256" key="3">
    <source>
        <dbReference type="PIRSR" id="PIRSR001359-3"/>
    </source>
</evidence>
<feature type="binding site" evidence="3">
    <location>
        <position position="208"/>
    </location>
    <ligand>
        <name>Zn(2+)</name>
        <dbReference type="ChEBI" id="CHEBI:29105"/>
        <label>1</label>
        <note>catalytic</note>
    </ligand>
</feature>
<organism evidence="4 5">
    <name type="scientific">Metamycoplasma hominis</name>
    <name type="common">Mycoplasma hominis</name>
    <dbReference type="NCBI Taxonomy" id="2098"/>
    <lineage>
        <taxon>Bacteria</taxon>
        <taxon>Bacillati</taxon>
        <taxon>Mycoplasmatota</taxon>
        <taxon>Mycoplasmoidales</taxon>
        <taxon>Metamycoplasmataceae</taxon>
        <taxon>Metamycoplasma</taxon>
    </lineage>
</organism>
<dbReference type="InterPro" id="IPR013785">
    <property type="entry name" value="Aldolase_TIM"/>
</dbReference>
<dbReference type="PANTHER" id="PTHR30304">
    <property type="entry name" value="D-TAGATOSE-1,6-BISPHOSPHATE ALDOLASE"/>
    <property type="match status" value="1"/>
</dbReference>
<dbReference type="PANTHER" id="PTHR30304:SF0">
    <property type="entry name" value="D-TAGATOSE-1,6-BISPHOSPHATE ALDOLASE SUBUNIT GATY-RELATED"/>
    <property type="match status" value="1"/>
</dbReference>
<proteinExistence type="predicted"/>
<feature type="binding site" evidence="3">
    <location>
        <position position="86"/>
    </location>
    <ligand>
        <name>Zn(2+)</name>
        <dbReference type="ChEBI" id="CHEBI:29105"/>
        <label>1</label>
        <note>catalytic</note>
    </ligand>
</feature>
<reference evidence="4 5" key="2">
    <citation type="submission" date="2018-10" db="EMBL/GenBank/DDBJ databases">
        <title>Detection and isolation of Mycoplasma hominis as a predominant microorganism from pelvic cavity of patient with salpingitis and tubo-ovarian abscess.</title>
        <authorList>
            <person name="Guschin A.E."/>
            <person name="Khayrullina G.A."/>
            <person name="Rakovskaya I.V."/>
            <person name="Shelenkov A.A."/>
            <person name="Shagin D.A."/>
        </authorList>
    </citation>
    <scope>NUCLEOTIDE SEQUENCE [LARGE SCALE GENOMIC DNA]</scope>
    <source>
        <strain evidence="5">TOA</strain>
    </source>
</reference>
<evidence type="ECO:0000313" key="5">
    <source>
        <dbReference type="Proteomes" id="UP000029712"/>
    </source>
</evidence>
<feature type="binding site" evidence="2">
    <location>
        <begin position="209"/>
        <end position="211"/>
    </location>
    <ligand>
        <name>dihydroxyacetone phosphate</name>
        <dbReference type="ChEBI" id="CHEBI:57642"/>
    </ligand>
</feature>
<dbReference type="InterPro" id="IPR050246">
    <property type="entry name" value="Class_II_FBP_aldolase"/>
</dbReference>
<evidence type="ECO:0000313" key="4">
    <source>
        <dbReference type="EMBL" id="AYN65192.1"/>
    </source>
</evidence>